<evidence type="ECO:0000313" key="2">
    <source>
        <dbReference type="Proteomes" id="UP000800035"/>
    </source>
</evidence>
<keyword evidence="2" id="KW-1185">Reference proteome</keyword>
<proteinExistence type="predicted"/>
<accession>A0A6A5UEW1</accession>
<dbReference type="EMBL" id="ML976977">
    <property type="protein sequence ID" value="KAF1963455.1"/>
    <property type="molecule type" value="Genomic_DNA"/>
</dbReference>
<name>A0A6A5UEW1_9PLEO</name>
<reference evidence="1" key="1">
    <citation type="journal article" date="2020" name="Stud. Mycol.">
        <title>101 Dothideomycetes genomes: a test case for predicting lifestyles and emergence of pathogens.</title>
        <authorList>
            <person name="Haridas S."/>
            <person name="Albert R."/>
            <person name="Binder M."/>
            <person name="Bloem J."/>
            <person name="Labutti K."/>
            <person name="Salamov A."/>
            <person name="Andreopoulos B."/>
            <person name="Baker S."/>
            <person name="Barry K."/>
            <person name="Bills G."/>
            <person name="Bluhm B."/>
            <person name="Cannon C."/>
            <person name="Castanera R."/>
            <person name="Culley D."/>
            <person name="Daum C."/>
            <person name="Ezra D."/>
            <person name="Gonzalez J."/>
            <person name="Henrissat B."/>
            <person name="Kuo A."/>
            <person name="Liang C."/>
            <person name="Lipzen A."/>
            <person name="Lutzoni F."/>
            <person name="Magnuson J."/>
            <person name="Mondo S."/>
            <person name="Nolan M."/>
            <person name="Ohm R."/>
            <person name="Pangilinan J."/>
            <person name="Park H.-J."/>
            <person name="Ramirez L."/>
            <person name="Alfaro M."/>
            <person name="Sun H."/>
            <person name="Tritt A."/>
            <person name="Yoshinaga Y."/>
            <person name="Zwiers L.-H."/>
            <person name="Turgeon B."/>
            <person name="Goodwin S."/>
            <person name="Spatafora J."/>
            <person name="Crous P."/>
            <person name="Grigoriev I."/>
        </authorList>
    </citation>
    <scope>NUCLEOTIDE SEQUENCE</scope>
    <source>
        <strain evidence="1">CBS 675.92</strain>
    </source>
</reference>
<evidence type="ECO:0000313" key="1">
    <source>
        <dbReference type="EMBL" id="KAF1963455.1"/>
    </source>
</evidence>
<sequence>GLSVDKAVITVSKKRDYCLSLIYVALLRVKTVDGLMFKDVFSYQRLKQKRSKVLEMRERDIRRKARYHVTV</sequence>
<dbReference type="AlphaFoldDB" id="A0A6A5UEW1"/>
<organism evidence="1 2">
    <name type="scientific">Byssothecium circinans</name>
    <dbReference type="NCBI Taxonomy" id="147558"/>
    <lineage>
        <taxon>Eukaryota</taxon>
        <taxon>Fungi</taxon>
        <taxon>Dikarya</taxon>
        <taxon>Ascomycota</taxon>
        <taxon>Pezizomycotina</taxon>
        <taxon>Dothideomycetes</taxon>
        <taxon>Pleosporomycetidae</taxon>
        <taxon>Pleosporales</taxon>
        <taxon>Massarineae</taxon>
        <taxon>Massarinaceae</taxon>
        <taxon>Byssothecium</taxon>
    </lineage>
</organism>
<dbReference type="OrthoDB" id="3806289at2759"/>
<dbReference type="Proteomes" id="UP000800035">
    <property type="component" value="Unassembled WGS sequence"/>
</dbReference>
<protein>
    <submittedName>
        <fullName evidence="1">Uncharacterized protein</fullName>
    </submittedName>
</protein>
<gene>
    <name evidence="1" type="ORF">CC80DRAFT_398076</name>
</gene>
<feature type="non-terminal residue" evidence="1">
    <location>
        <position position="1"/>
    </location>
</feature>